<feature type="transmembrane region" description="Helical" evidence="1">
    <location>
        <begin position="6"/>
        <end position="28"/>
    </location>
</feature>
<evidence type="ECO:0000256" key="1">
    <source>
        <dbReference type="SAM" id="Phobius"/>
    </source>
</evidence>
<evidence type="ECO:0000313" key="3">
    <source>
        <dbReference type="Proteomes" id="UP000199163"/>
    </source>
</evidence>
<proteinExistence type="predicted"/>
<name>A0A1G7YVE1_9BACI</name>
<dbReference type="AlphaFoldDB" id="A0A1G7YVE1"/>
<dbReference type="EMBL" id="FNDK01000001">
    <property type="protein sequence ID" value="SDH00542.1"/>
    <property type="molecule type" value="Genomic_DNA"/>
</dbReference>
<dbReference type="Proteomes" id="UP000199163">
    <property type="component" value="Unassembled WGS sequence"/>
</dbReference>
<dbReference type="STRING" id="568899.SAMN05192534_101292"/>
<sequence>MSPLDLVVVLGVSAFVIIVSLIMAMYMLKQSQSDN</sequence>
<keyword evidence="1" id="KW-1133">Transmembrane helix</keyword>
<gene>
    <name evidence="2" type="ORF">SAMN05192534_101292</name>
</gene>
<protein>
    <submittedName>
        <fullName evidence="2">Uncharacterized protein</fullName>
    </submittedName>
</protein>
<evidence type="ECO:0000313" key="2">
    <source>
        <dbReference type="EMBL" id="SDH00542.1"/>
    </source>
</evidence>
<accession>A0A1G7YVE1</accession>
<keyword evidence="1" id="KW-0812">Transmembrane</keyword>
<keyword evidence="1" id="KW-0472">Membrane</keyword>
<reference evidence="2 3" key="1">
    <citation type="submission" date="2016-10" db="EMBL/GenBank/DDBJ databases">
        <authorList>
            <person name="de Groot N.N."/>
        </authorList>
    </citation>
    <scope>NUCLEOTIDE SEQUENCE [LARGE SCALE GENOMIC DNA]</scope>
    <source>
        <strain evidence="2 3">DSM 21632</strain>
    </source>
</reference>
<organism evidence="2 3">
    <name type="scientific">Alteribacillus persepolensis</name>
    <dbReference type="NCBI Taxonomy" id="568899"/>
    <lineage>
        <taxon>Bacteria</taxon>
        <taxon>Bacillati</taxon>
        <taxon>Bacillota</taxon>
        <taxon>Bacilli</taxon>
        <taxon>Bacillales</taxon>
        <taxon>Bacillaceae</taxon>
        <taxon>Alteribacillus</taxon>
    </lineage>
</organism>
<keyword evidence="3" id="KW-1185">Reference proteome</keyword>